<dbReference type="InParanoid" id="A0A0D2GDA9"/>
<gene>
    <name evidence="1" type="ORF">X474_16690</name>
</gene>
<dbReference type="STRING" id="1429043.X474_16690"/>
<evidence type="ECO:0000313" key="1">
    <source>
        <dbReference type="EMBL" id="KIX12937.1"/>
    </source>
</evidence>
<dbReference type="EMBL" id="AZAC01000021">
    <property type="protein sequence ID" value="KIX12937.1"/>
    <property type="molecule type" value="Genomic_DNA"/>
</dbReference>
<accession>A0A0D2GDA9</accession>
<proteinExistence type="predicted"/>
<name>A0A0D2GDA9_9BACT</name>
<sequence>MKNLRKQEKYPCLDLAELLPKDTTVFYDDCHFNEGGA</sequence>
<evidence type="ECO:0000313" key="2">
    <source>
        <dbReference type="Proteomes" id="UP000032233"/>
    </source>
</evidence>
<organism evidence="1 2">
    <name type="scientific">Dethiosulfatarculus sandiegensis</name>
    <dbReference type="NCBI Taxonomy" id="1429043"/>
    <lineage>
        <taxon>Bacteria</taxon>
        <taxon>Pseudomonadati</taxon>
        <taxon>Thermodesulfobacteriota</taxon>
        <taxon>Desulfarculia</taxon>
        <taxon>Desulfarculales</taxon>
        <taxon>Desulfarculaceae</taxon>
        <taxon>Dethiosulfatarculus</taxon>
    </lineage>
</organism>
<comment type="caution">
    <text evidence="1">The sequence shown here is derived from an EMBL/GenBank/DDBJ whole genome shotgun (WGS) entry which is preliminary data.</text>
</comment>
<keyword evidence="2" id="KW-1185">Reference proteome</keyword>
<protein>
    <submittedName>
        <fullName evidence="1">Uncharacterized protein</fullName>
    </submittedName>
</protein>
<dbReference type="Proteomes" id="UP000032233">
    <property type="component" value="Unassembled WGS sequence"/>
</dbReference>
<dbReference type="AlphaFoldDB" id="A0A0D2GDA9"/>
<reference evidence="1 2" key="1">
    <citation type="submission" date="2013-11" db="EMBL/GenBank/DDBJ databases">
        <title>Metagenomic analysis of a methanogenic consortium involved in long chain n-alkane degradation.</title>
        <authorList>
            <person name="Davidova I.A."/>
            <person name="Callaghan A.V."/>
            <person name="Wawrik B."/>
            <person name="Pruitt S."/>
            <person name="Marks C."/>
            <person name="Duncan K.E."/>
            <person name="Suflita J.M."/>
        </authorList>
    </citation>
    <scope>NUCLEOTIDE SEQUENCE [LARGE SCALE GENOMIC DNA]</scope>
    <source>
        <strain evidence="1 2">SPR</strain>
    </source>
</reference>